<dbReference type="Proteomes" id="UP001432995">
    <property type="component" value="Unassembled WGS sequence"/>
</dbReference>
<keyword evidence="2" id="KW-0732">Signal</keyword>
<feature type="compositionally biased region" description="Low complexity" evidence="1">
    <location>
        <begin position="184"/>
        <end position="199"/>
    </location>
</feature>
<evidence type="ECO:0000313" key="3">
    <source>
        <dbReference type="EMBL" id="MER2287970.1"/>
    </source>
</evidence>
<gene>
    <name evidence="3" type="ORF">ABS770_06850</name>
</gene>
<name>A0ABV1QZH6_9HYPH</name>
<dbReference type="RefSeq" id="WP_350377543.1">
    <property type="nucleotide sequence ID" value="NZ_JBELQD010000004.1"/>
</dbReference>
<evidence type="ECO:0000256" key="1">
    <source>
        <dbReference type="SAM" id="MobiDB-lite"/>
    </source>
</evidence>
<feature type="compositionally biased region" description="Low complexity" evidence="1">
    <location>
        <begin position="123"/>
        <end position="137"/>
    </location>
</feature>
<comment type="caution">
    <text evidence="3">The sequence shown here is derived from an EMBL/GenBank/DDBJ whole genome shotgun (WGS) entry which is preliminary data.</text>
</comment>
<evidence type="ECO:0000256" key="2">
    <source>
        <dbReference type="SAM" id="SignalP"/>
    </source>
</evidence>
<feature type="region of interest" description="Disordered" evidence="1">
    <location>
        <begin position="123"/>
        <end position="221"/>
    </location>
</feature>
<evidence type="ECO:0000313" key="4">
    <source>
        <dbReference type="Proteomes" id="UP001432995"/>
    </source>
</evidence>
<feature type="signal peptide" evidence="2">
    <location>
        <begin position="1"/>
        <end position="22"/>
    </location>
</feature>
<sequence length="221" mass="22419">MVRFASIVAAAGALATCGPAWAAPEITLAAIATGRLYVVGTTDRPHMPVVLEDKFRTESDDKGKFQYELVYHPARCIVAATIDGKAVEAVVSNCGQQCTLAPPNAAAGAASAAAPLPAMPGRAGLPAAAGPPTRALPQNRANAATPSERPGATSEPAAPAPAGPAAGASRKVQIERPPRPPQRPVTQAPPQARAVQPAKPARKPRPSPRVAPDDAGPPIAD</sequence>
<keyword evidence="4" id="KW-1185">Reference proteome</keyword>
<feature type="chain" id="PRO_5046239051" evidence="2">
    <location>
        <begin position="23"/>
        <end position="221"/>
    </location>
</feature>
<protein>
    <submittedName>
        <fullName evidence="3">Uncharacterized protein</fullName>
    </submittedName>
</protein>
<organism evidence="3 4">
    <name type="scientific">Methylobacterium brachiatum</name>
    <dbReference type="NCBI Taxonomy" id="269660"/>
    <lineage>
        <taxon>Bacteria</taxon>
        <taxon>Pseudomonadati</taxon>
        <taxon>Pseudomonadota</taxon>
        <taxon>Alphaproteobacteria</taxon>
        <taxon>Hyphomicrobiales</taxon>
        <taxon>Methylobacteriaceae</taxon>
        <taxon>Methylobacterium</taxon>
    </lineage>
</organism>
<dbReference type="EMBL" id="JBELQD010000004">
    <property type="protein sequence ID" value="MER2287970.1"/>
    <property type="molecule type" value="Genomic_DNA"/>
</dbReference>
<proteinExistence type="predicted"/>
<accession>A0ABV1QZH6</accession>
<reference evidence="3" key="1">
    <citation type="submission" date="2024-06" db="EMBL/GenBank/DDBJ databases">
        <authorList>
            <person name="Campbell A.G."/>
        </authorList>
    </citation>
    <scope>NUCLEOTIDE SEQUENCE</scope>
    <source>
        <strain evidence="3">EM17</strain>
    </source>
</reference>